<dbReference type="PROSITE" id="PS50932">
    <property type="entry name" value="HTH_LACI_2"/>
    <property type="match status" value="1"/>
</dbReference>
<proteinExistence type="predicted"/>
<organism evidence="7 8">
    <name type="scientific">Actinomadura gamaensis</name>
    <dbReference type="NCBI Taxonomy" id="1763541"/>
    <lineage>
        <taxon>Bacteria</taxon>
        <taxon>Bacillati</taxon>
        <taxon>Actinomycetota</taxon>
        <taxon>Actinomycetes</taxon>
        <taxon>Streptosporangiales</taxon>
        <taxon>Thermomonosporaceae</taxon>
        <taxon>Actinomadura</taxon>
    </lineage>
</organism>
<evidence type="ECO:0000259" key="5">
    <source>
        <dbReference type="PROSITE" id="PS50932"/>
    </source>
</evidence>
<gene>
    <name evidence="7" type="ORF">ACFPCY_16345</name>
</gene>
<evidence type="ECO:0000256" key="4">
    <source>
        <dbReference type="SAM" id="MobiDB-lite"/>
    </source>
</evidence>
<dbReference type="EMBL" id="JBHSIT010000004">
    <property type="protein sequence ID" value="MFC4908895.1"/>
    <property type="molecule type" value="Genomic_DNA"/>
</dbReference>
<dbReference type="PROSITE" id="PS50943">
    <property type="entry name" value="HTH_CROC1"/>
    <property type="match status" value="1"/>
</dbReference>
<reference evidence="8" key="1">
    <citation type="journal article" date="2019" name="Int. J. Syst. Evol. Microbiol.">
        <title>The Global Catalogue of Microorganisms (GCM) 10K type strain sequencing project: providing services to taxonomists for standard genome sequencing and annotation.</title>
        <authorList>
            <consortium name="The Broad Institute Genomics Platform"/>
            <consortium name="The Broad Institute Genome Sequencing Center for Infectious Disease"/>
            <person name="Wu L."/>
            <person name="Ma J."/>
        </authorList>
    </citation>
    <scope>NUCLEOTIDE SEQUENCE [LARGE SCALE GENOMIC DNA]</scope>
    <source>
        <strain evidence="8">KLKA75</strain>
    </source>
</reference>
<dbReference type="GO" id="GO:0003677">
    <property type="term" value="F:DNA binding"/>
    <property type="evidence" value="ECO:0007669"/>
    <property type="project" value="UniProtKB-KW"/>
</dbReference>
<dbReference type="PANTHER" id="PTHR30146">
    <property type="entry name" value="LACI-RELATED TRANSCRIPTIONAL REPRESSOR"/>
    <property type="match status" value="1"/>
</dbReference>
<keyword evidence="1" id="KW-0805">Transcription regulation</keyword>
<evidence type="ECO:0000259" key="6">
    <source>
        <dbReference type="PROSITE" id="PS50943"/>
    </source>
</evidence>
<keyword evidence="3" id="KW-0804">Transcription</keyword>
<dbReference type="InterPro" id="IPR000843">
    <property type="entry name" value="HTH_LacI"/>
</dbReference>
<dbReference type="Pfam" id="PF00356">
    <property type="entry name" value="LacI"/>
    <property type="match status" value="1"/>
</dbReference>
<dbReference type="Gene3D" id="3.40.50.2300">
    <property type="match status" value="2"/>
</dbReference>
<protein>
    <submittedName>
        <fullName evidence="7">LacI family DNA-binding transcriptional regulator</fullName>
    </submittedName>
</protein>
<name>A0ABV9U029_9ACTN</name>
<dbReference type="Pfam" id="PF13377">
    <property type="entry name" value="Peripla_BP_3"/>
    <property type="match status" value="1"/>
</dbReference>
<feature type="domain" description="HTH cro/C1-type" evidence="6">
    <location>
        <begin position="11"/>
        <end position="40"/>
    </location>
</feature>
<sequence length="351" mass="37243">MDRSTGGAVVTMREVAERAGVTKQTVSNVVTGRVRVRPETEARVRAAIAELGYTPNLVARSLATGASRTVGLFVPTVTNAFYSEVVEEAENVLEEHGYHLLLCTTRQDAERARRHMASLASRSVDALLIAGDDGLDDHLPLLAGAGFPIALCAWETEIPGTLPVVTIDYEQAGHLAGRHLRELGHERVAVVASLPAHADRLDGFRRAFARDGLTVPDAMVFPVSDPTAAGGFTAASEALRAHPELTAIFATYDVLAIGALDAARTLGRAVPGSLSVVGHDDVDEARHVHPSLTTVAIPSRAMARQAIELLLRAVEDGRPPVNSLQLLRPTLVARDSSGPVPRDSSGPVPRS</sequence>
<dbReference type="RefSeq" id="WP_378255943.1">
    <property type="nucleotide sequence ID" value="NZ_JBHSIT010000004.1"/>
</dbReference>
<dbReference type="PANTHER" id="PTHR30146:SF109">
    <property type="entry name" value="HTH-TYPE TRANSCRIPTIONAL REGULATOR GALS"/>
    <property type="match status" value="1"/>
</dbReference>
<comment type="caution">
    <text evidence="7">The sequence shown here is derived from an EMBL/GenBank/DDBJ whole genome shotgun (WGS) entry which is preliminary data.</text>
</comment>
<dbReference type="InterPro" id="IPR046335">
    <property type="entry name" value="LacI/GalR-like_sensor"/>
</dbReference>
<feature type="region of interest" description="Disordered" evidence="4">
    <location>
        <begin position="332"/>
        <end position="351"/>
    </location>
</feature>
<feature type="domain" description="HTH lacI-type" evidence="5">
    <location>
        <begin position="10"/>
        <end position="64"/>
    </location>
</feature>
<evidence type="ECO:0000256" key="3">
    <source>
        <dbReference type="ARBA" id="ARBA00023163"/>
    </source>
</evidence>
<evidence type="ECO:0000313" key="7">
    <source>
        <dbReference type="EMBL" id="MFC4908895.1"/>
    </source>
</evidence>
<evidence type="ECO:0000313" key="8">
    <source>
        <dbReference type="Proteomes" id="UP001595872"/>
    </source>
</evidence>
<dbReference type="SUPFAM" id="SSF47413">
    <property type="entry name" value="lambda repressor-like DNA-binding domains"/>
    <property type="match status" value="1"/>
</dbReference>
<accession>A0ABV9U029</accession>
<dbReference type="CDD" id="cd01392">
    <property type="entry name" value="HTH_LacI"/>
    <property type="match status" value="1"/>
</dbReference>
<dbReference type="InterPro" id="IPR010982">
    <property type="entry name" value="Lambda_DNA-bd_dom_sf"/>
</dbReference>
<dbReference type="PROSITE" id="PS00356">
    <property type="entry name" value="HTH_LACI_1"/>
    <property type="match status" value="1"/>
</dbReference>
<dbReference type="CDD" id="cd06267">
    <property type="entry name" value="PBP1_LacI_sugar_binding-like"/>
    <property type="match status" value="1"/>
</dbReference>
<dbReference type="Proteomes" id="UP001595872">
    <property type="component" value="Unassembled WGS sequence"/>
</dbReference>
<evidence type="ECO:0000256" key="1">
    <source>
        <dbReference type="ARBA" id="ARBA00023015"/>
    </source>
</evidence>
<dbReference type="SMART" id="SM00354">
    <property type="entry name" value="HTH_LACI"/>
    <property type="match status" value="1"/>
</dbReference>
<dbReference type="InterPro" id="IPR001387">
    <property type="entry name" value="Cro/C1-type_HTH"/>
</dbReference>
<keyword evidence="2 7" id="KW-0238">DNA-binding</keyword>
<evidence type="ECO:0000256" key="2">
    <source>
        <dbReference type="ARBA" id="ARBA00023125"/>
    </source>
</evidence>
<keyword evidence="8" id="KW-1185">Reference proteome</keyword>
<dbReference type="SUPFAM" id="SSF53822">
    <property type="entry name" value="Periplasmic binding protein-like I"/>
    <property type="match status" value="1"/>
</dbReference>
<dbReference type="Gene3D" id="1.10.260.40">
    <property type="entry name" value="lambda repressor-like DNA-binding domains"/>
    <property type="match status" value="1"/>
</dbReference>
<dbReference type="InterPro" id="IPR028082">
    <property type="entry name" value="Peripla_BP_I"/>
</dbReference>